<keyword evidence="3 10" id="KW-0001">2Fe-2S</keyword>
<evidence type="ECO:0000256" key="7">
    <source>
        <dbReference type="ARBA" id="ARBA00023004"/>
    </source>
</evidence>
<dbReference type="Proteomes" id="UP000178583">
    <property type="component" value="Unassembled WGS sequence"/>
</dbReference>
<dbReference type="STRING" id="1797472.A2215_03050"/>
<protein>
    <recommendedName>
        <fullName evidence="11">FAD-binding FR-type domain-containing protein</fullName>
    </recommendedName>
</protein>
<dbReference type="PROSITE" id="PS51384">
    <property type="entry name" value="FAD_FR"/>
    <property type="match status" value="1"/>
</dbReference>
<dbReference type="InterPro" id="IPR039261">
    <property type="entry name" value="FNR_nucleotide-bd"/>
</dbReference>
<dbReference type="PRINTS" id="PR00371">
    <property type="entry name" value="FPNCR"/>
</dbReference>
<dbReference type="PANTHER" id="PTHR43513:SF1">
    <property type="entry name" value="ANAEROBIC SULFITE REDUCTASE SUBUNIT B"/>
    <property type="match status" value="1"/>
</dbReference>
<reference evidence="12 13" key="1">
    <citation type="journal article" date="2016" name="Nat. Commun.">
        <title>Thousands of microbial genomes shed light on interconnected biogeochemical processes in an aquifer system.</title>
        <authorList>
            <person name="Anantharaman K."/>
            <person name="Brown C.T."/>
            <person name="Hug L.A."/>
            <person name="Sharon I."/>
            <person name="Castelle C.J."/>
            <person name="Probst A.J."/>
            <person name="Thomas B.C."/>
            <person name="Singh A."/>
            <person name="Wilkins M.J."/>
            <person name="Karaoz U."/>
            <person name="Brodie E.L."/>
            <person name="Williams K.H."/>
            <person name="Hubbard S.S."/>
            <person name="Banfield J.F."/>
        </authorList>
    </citation>
    <scope>NUCLEOTIDE SEQUENCE [LARGE SCALE GENOMIC DNA]</scope>
</reference>
<dbReference type="GO" id="GO:0050660">
    <property type="term" value="F:flavin adenine dinucleotide binding"/>
    <property type="evidence" value="ECO:0007669"/>
    <property type="project" value="InterPro"/>
</dbReference>
<feature type="domain" description="FAD-binding FR-type" evidence="11">
    <location>
        <begin position="5"/>
        <end position="98"/>
    </location>
</feature>
<evidence type="ECO:0000256" key="6">
    <source>
        <dbReference type="ARBA" id="ARBA00022982"/>
    </source>
</evidence>
<dbReference type="InterPro" id="IPR001709">
    <property type="entry name" value="Flavoprot_Pyr_Nucl_cyt_Rdtase"/>
</dbReference>
<gene>
    <name evidence="12" type="ORF">A2215_03050</name>
</gene>
<dbReference type="SUPFAM" id="SSF63380">
    <property type="entry name" value="Riboflavin synthase domain-like"/>
    <property type="match status" value="1"/>
</dbReference>
<dbReference type="PRINTS" id="PR00410">
    <property type="entry name" value="PHEHYDRXLASE"/>
</dbReference>
<organism evidence="12 13">
    <name type="scientific">Candidatus Berkelbacteria bacterium RIFOXYA2_FULL_43_10</name>
    <dbReference type="NCBI Taxonomy" id="1797472"/>
    <lineage>
        <taxon>Bacteria</taxon>
        <taxon>Candidatus Berkelbacteria</taxon>
    </lineage>
</organism>
<dbReference type="AlphaFoldDB" id="A0A1F5E4Z2"/>
<dbReference type="InterPro" id="IPR017938">
    <property type="entry name" value="Riboflavin_synthase-like_b-brl"/>
</dbReference>
<dbReference type="InterPro" id="IPR008333">
    <property type="entry name" value="Cbr1-like_FAD-bd_dom"/>
</dbReference>
<dbReference type="GO" id="GO:0006221">
    <property type="term" value="P:pyrimidine nucleotide biosynthetic process"/>
    <property type="evidence" value="ECO:0007669"/>
    <property type="project" value="InterPro"/>
</dbReference>
<feature type="binding site" evidence="10">
    <location>
        <position position="238"/>
    </location>
    <ligand>
        <name>[2Fe-2S] cluster</name>
        <dbReference type="ChEBI" id="CHEBI:190135"/>
    </ligand>
</feature>
<evidence type="ECO:0000259" key="11">
    <source>
        <dbReference type="PROSITE" id="PS51384"/>
    </source>
</evidence>
<comment type="cofactor">
    <cofactor evidence="10">
        <name>[2Fe-2S] cluster</name>
        <dbReference type="ChEBI" id="CHEBI:190135"/>
    </cofactor>
    <text evidence="10">Binds 1 [2Fe-2S] cluster per subunit.</text>
</comment>
<keyword evidence="5" id="KW-0274">FAD</keyword>
<dbReference type="InterPro" id="IPR001433">
    <property type="entry name" value="OxRdtase_FAD/NAD-bd"/>
</dbReference>
<dbReference type="PIRSF" id="PIRSF006816">
    <property type="entry name" value="Cyc3_hyd_g"/>
    <property type="match status" value="1"/>
</dbReference>
<keyword evidence="1" id="KW-0813">Transport</keyword>
<evidence type="ECO:0000256" key="4">
    <source>
        <dbReference type="ARBA" id="ARBA00022723"/>
    </source>
</evidence>
<evidence type="ECO:0000313" key="13">
    <source>
        <dbReference type="Proteomes" id="UP000178583"/>
    </source>
</evidence>
<keyword evidence="7 10" id="KW-0408">Iron</keyword>
<dbReference type="GO" id="GO:0046872">
    <property type="term" value="F:metal ion binding"/>
    <property type="evidence" value="ECO:0007669"/>
    <property type="project" value="UniProtKB-KW"/>
</dbReference>
<comment type="caution">
    <text evidence="12">The sequence shown here is derived from an EMBL/GenBank/DDBJ whole genome shotgun (WGS) entry which is preliminary data.</text>
</comment>
<keyword evidence="2" id="KW-0285">Flavoprotein</keyword>
<keyword evidence="6" id="KW-0249">Electron transport</keyword>
<evidence type="ECO:0000256" key="5">
    <source>
        <dbReference type="ARBA" id="ARBA00022827"/>
    </source>
</evidence>
<evidence type="ECO:0000313" key="12">
    <source>
        <dbReference type="EMBL" id="OGD62390.1"/>
    </source>
</evidence>
<dbReference type="Gene3D" id="2.10.240.10">
    <property type="entry name" value="Dihydroorotate dehydrogenase, electron transfer subunit"/>
    <property type="match status" value="1"/>
</dbReference>
<evidence type="ECO:0000256" key="10">
    <source>
        <dbReference type="PIRSR" id="PIRSR006816-2"/>
    </source>
</evidence>
<feature type="binding site" evidence="10">
    <location>
        <position position="233"/>
    </location>
    <ligand>
        <name>[2Fe-2S] cluster</name>
        <dbReference type="ChEBI" id="CHEBI:190135"/>
    </ligand>
</feature>
<dbReference type="Pfam" id="PF10418">
    <property type="entry name" value="DHODB_Fe-S_bind"/>
    <property type="match status" value="1"/>
</dbReference>
<dbReference type="Pfam" id="PF00175">
    <property type="entry name" value="NAD_binding_1"/>
    <property type="match status" value="1"/>
</dbReference>
<dbReference type="CDD" id="cd06221">
    <property type="entry name" value="sulfite_reductase_like"/>
    <property type="match status" value="1"/>
</dbReference>
<keyword evidence="4 10" id="KW-0479">Metal-binding</keyword>
<name>A0A1F5E4Z2_9BACT</name>
<evidence type="ECO:0000256" key="3">
    <source>
        <dbReference type="ARBA" id="ARBA00022714"/>
    </source>
</evidence>
<feature type="binding site" evidence="10">
    <location>
        <position position="249"/>
    </location>
    <ligand>
        <name>[2Fe-2S] cluster</name>
        <dbReference type="ChEBI" id="CHEBI:190135"/>
    </ligand>
</feature>
<keyword evidence="8 10" id="KW-0411">Iron-sulfur</keyword>
<dbReference type="InterPro" id="IPR050353">
    <property type="entry name" value="PyrK_electron_transfer"/>
</dbReference>
<dbReference type="GO" id="GO:0051537">
    <property type="term" value="F:2 iron, 2 sulfur cluster binding"/>
    <property type="evidence" value="ECO:0007669"/>
    <property type="project" value="UniProtKB-KW"/>
</dbReference>
<dbReference type="EMBL" id="MEZY01000050">
    <property type="protein sequence ID" value="OGD62390.1"/>
    <property type="molecule type" value="Genomic_DNA"/>
</dbReference>
<dbReference type="Pfam" id="PF00970">
    <property type="entry name" value="FAD_binding_6"/>
    <property type="match status" value="1"/>
</dbReference>
<comment type="cofactor">
    <cofactor evidence="9">
        <name>[2Fe-2S] cluster</name>
        <dbReference type="ChEBI" id="CHEBI:190135"/>
    </cofactor>
</comment>
<evidence type="ECO:0000256" key="2">
    <source>
        <dbReference type="ARBA" id="ARBA00022630"/>
    </source>
</evidence>
<dbReference type="InterPro" id="IPR037117">
    <property type="entry name" value="Dihydroorotate_DH_ele_sf"/>
</dbReference>
<dbReference type="InterPro" id="IPR012165">
    <property type="entry name" value="Cyt_c3_hydrogenase_gsu"/>
</dbReference>
<dbReference type="InterPro" id="IPR017927">
    <property type="entry name" value="FAD-bd_FR_type"/>
</dbReference>
<dbReference type="InterPro" id="IPR019480">
    <property type="entry name" value="Dihydroorotate_DH_Fe-S-bd"/>
</dbReference>
<evidence type="ECO:0000256" key="8">
    <source>
        <dbReference type="ARBA" id="ARBA00023014"/>
    </source>
</evidence>
<evidence type="ECO:0000256" key="9">
    <source>
        <dbReference type="ARBA" id="ARBA00034078"/>
    </source>
</evidence>
<dbReference type="SUPFAM" id="SSF52343">
    <property type="entry name" value="Ferredoxin reductase-like, C-terminal NADP-linked domain"/>
    <property type="match status" value="1"/>
</dbReference>
<dbReference type="Gene3D" id="3.40.50.80">
    <property type="entry name" value="Nucleotide-binding domain of ferredoxin-NADP reductase (FNR) module"/>
    <property type="match status" value="1"/>
</dbReference>
<sequence>MKSKDPFEKFKIVKKKEVAPDTFLFTLEGNLNFEPGQFVQVMVPKIGEATFAPCSSPYNKKKFELCIRAVGNTTNQLVEYLPGEEMLVRGPYGKGWPEGALIGQNIVIIAGGMGIVPLRPMIEKLIKYQKEYKNIYILAGCKTPEHLLFSKDFKQWKKKFGYVKIAVEKGASGWDGEVCMIPKIIEKLKIDANKTKILMCGPEVMFGYCNEKLSEKKIADKNIYISFERRMECGIGLCQHCNIGKYLVCKDGPVFRWDIIKPELNK</sequence>
<accession>A0A1F5E4Z2</accession>
<evidence type="ECO:0000256" key="1">
    <source>
        <dbReference type="ARBA" id="ARBA00022448"/>
    </source>
</evidence>
<dbReference type="Gene3D" id="2.40.30.10">
    <property type="entry name" value="Translation factors"/>
    <property type="match status" value="1"/>
</dbReference>
<feature type="binding site" evidence="10">
    <location>
        <position position="241"/>
    </location>
    <ligand>
        <name>[2Fe-2S] cluster</name>
        <dbReference type="ChEBI" id="CHEBI:190135"/>
    </ligand>
</feature>
<proteinExistence type="predicted"/>
<dbReference type="PANTHER" id="PTHR43513">
    <property type="entry name" value="DIHYDROOROTATE DEHYDROGENASE B (NAD(+)), ELECTRON TRANSFER SUBUNIT"/>
    <property type="match status" value="1"/>
</dbReference>
<dbReference type="GO" id="GO:0016491">
    <property type="term" value="F:oxidoreductase activity"/>
    <property type="evidence" value="ECO:0007669"/>
    <property type="project" value="InterPro"/>
</dbReference>